<evidence type="ECO:0000259" key="1">
    <source>
        <dbReference type="Pfam" id="PF13614"/>
    </source>
</evidence>
<dbReference type="InterPro" id="IPR050678">
    <property type="entry name" value="DNA_Partitioning_ATPase"/>
</dbReference>
<dbReference type="PANTHER" id="PTHR13696">
    <property type="entry name" value="P-LOOP CONTAINING NUCLEOSIDE TRIPHOSPHATE HYDROLASE"/>
    <property type="match status" value="1"/>
</dbReference>
<proteinExistence type="predicted"/>
<dbReference type="SUPFAM" id="SSF52540">
    <property type="entry name" value="P-loop containing nucleoside triphosphate hydrolases"/>
    <property type="match status" value="1"/>
</dbReference>
<dbReference type="EMBL" id="CP018274">
    <property type="protein sequence ID" value="APJ09400.1"/>
    <property type="molecule type" value="Genomic_DNA"/>
</dbReference>
<feature type="domain" description="AAA" evidence="1">
    <location>
        <begin position="6"/>
        <end position="178"/>
    </location>
</feature>
<dbReference type="Gene3D" id="3.40.50.300">
    <property type="entry name" value="P-loop containing nucleotide triphosphate hydrolases"/>
    <property type="match status" value="1"/>
</dbReference>
<dbReference type="InterPro" id="IPR027417">
    <property type="entry name" value="P-loop_NTPase"/>
</dbReference>
<dbReference type="Pfam" id="PF13614">
    <property type="entry name" value="AAA_31"/>
    <property type="match status" value="1"/>
</dbReference>
<dbReference type="PANTHER" id="PTHR13696:SF52">
    <property type="entry name" value="PARA FAMILY PROTEIN CT_582"/>
    <property type="match status" value="1"/>
</dbReference>
<gene>
    <name evidence="2" type="ORF">BLA32_05915</name>
</gene>
<dbReference type="AlphaFoldDB" id="A0A1L4DGQ9"/>
<organism evidence="2">
    <name type="scientific">Borreliella afzelii</name>
    <name type="common">Borrelia afzelii</name>
    <dbReference type="NCBI Taxonomy" id="29518"/>
    <lineage>
        <taxon>Bacteria</taxon>
        <taxon>Pseudomonadati</taxon>
        <taxon>Spirochaetota</taxon>
        <taxon>Spirochaetia</taxon>
        <taxon>Spirochaetales</taxon>
        <taxon>Borreliaceae</taxon>
        <taxon>Borreliella</taxon>
    </lineage>
</organism>
<evidence type="ECO:0000313" key="2">
    <source>
        <dbReference type="EMBL" id="APJ09400.1"/>
    </source>
</evidence>
<reference evidence="2" key="1">
    <citation type="submission" date="2016-11" db="EMBL/GenBank/DDBJ databases">
        <title>Borrelia afzelii Genome sequencing and assembly.</title>
        <authorList>
            <person name="Bontemps-Gallo S."/>
        </authorList>
    </citation>
    <scope>NUCLEOTIDE SEQUENCE</scope>
    <source>
        <strain evidence="2">BO23</strain>
        <plasmid evidence="2">unnamed</plasmid>
    </source>
</reference>
<accession>A0A1L4DGQ9</accession>
<geneLocation type="plasmid" evidence="2">
    <name>unnamed</name>
</geneLocation>
<name>A0A1L4DGQ9_BORAF</name>
<dbReference type="RefSeq" id="WP_073999444.1">
    <property type="nucleotide sequence ID" value="NZ_CP018274.1"/>
</dbReference>
<keyword evidence="2" id="KW-0614">Plasmid</keyword>
<protein>
    <submittedName>
        <fullName evidence="2">Chromosome partitioning protein ParA</fullName>
    </submittedName>
</protein>
<dbReference type="InterPro" id="IPR025669">
    <property type="entry name" value="AAA_dom"/>
</dbReference>
<sequence length="248" mass="28921">MDFKKSKIITIANIKGGVGKSTSSIIFSTLLAQKYKVLLIDIDTQASTTSYFNNKIIENKFDLLKKNIYGVLKSNYLINDSIININNRLDLLPSYLSLHEFSEEILPYKTHRLKNSLKYLKFNYDYIIIDTNPHLDSTLSNALVISEHIMVPMVAEKWAIESLQLLEFFINKLKLNLKIFLFATKFKKNKTHKDLLAILQKNSRFLGIISEREDLNRRIAKNDDFDLDRDYIKEYVNILNNFNAKTRN</sequence>
<dbReference type="CDD" id="cd02042">
    <property type="entry name" value="ParAB_family"/>
    <property type="match status" value="1"/>
</dbReference>